<feature type="transmembrane region" description="Helical" evidence="1">
    <location>
        <begin position="41"/>
        <end position="59"/>
    </location>
</feature>
<keyword evidence="1" id="KW-1133">Transmembrane helix</keyword>
<dbReference type="Proteomes" id="UP000326170">
    <property type="component" value="Chromosome"/>
</dbReference>
<dbReference type="RefSeq" id="WP_152941006.1">
    <property type="nucleotide sequence ID" value="NZ_CP045488.1"/>
</dbReference>
<proteinExistence type="predicted"/>
<keyword evidence="1" id="KW-0812">Transmembrane</keyword>
<gene>
    <name evidence="2" type="ORF">GCU68_09410</name>
</gene>
<reference evidence="2 3" key="1">
    <citation type="journal article" date="2007" name="Int. J. Syst. Evol. Microbiol.">
        <title>Natronorubrum sulfidifaciens sp. nov., an extremely haloalkaliphilic archaeon isolated from Aiding salt lake in Xin-Jiang, China.</title>
        <authorList>
            <person name="Cui H.L."/>
            <person name="Tohty D."/>
            <person name="Liu H.C."/>
            <person name="Liu S.J."/>
            <person name="Oren A."/>
            <person name="Zhou P.J."/>
        </authorList>
    </citation>
    <scope>NUCLEOTIDE SEQUENCE [LARGE SCALE GENOMIC DNA]</scope>
    <source>
        <strain evidence="2 3">7-3</strain>
    </source>
</reference>
<dbReference type="GeneID" id="42301261"/>
<dbReference type="AlphaFoldDB" id="A0A5P9P3L1"/>
<sequence>MVLLLQFSLAALFVVMLVGFLYFTVNAWIDPSRTTTHFFGVLPYIAGVAAVALFLDLLYES</sequence>
<accession>A0A5P9P3L1</accession>
<organism evidence="2 3">
    <name type="scientific">Natronorubrum aibiense</name>
    <dbReference type="NCBI Taxonomy" id="348826"/>
    <lineage>
        <taxon>Archaea</taxon>
        <taxon>Methanobacteriati</taxon>
        <taxon>Methanobacteriota</taxon>
        <taxon>Stenosarchaea group</taxon>
        <taxon>Halobacteria</taxon>
        <taxon>Halobacteriales</taxon>
        <taxon>Natrialbaceae</taxon>
        <taxon>Natronorubrum</taxon>
    </lineage>
</organism>
<evidence type="ECO:0000313" key="2">
    <source>
        <dbReference type="EMBL" id="QFU82728.1"/>
    </source>
</evidence>
<evidence type="ECO:0000313" key="3">
    <source>
        <dbReference type="Proteomes" id="UP000326170"/>
    </source>
</evidence>
<protein>
    <submittedName>
        <fullName evidence="2">Uncharacterized protein</fullName>
    </submittedName>
</protein>
<feature type="transmembrane region" description="Helical" evidence="1">
    <location>
        <begin position="7"/>
        <end position="29"/>
    </location>
</feature>
<evidence type="ECO:0000256" key="1">
    <source>
        <dbReference type="SAM" id="Phobius"/>
    </source>
</evidence>
<dbReference type="EMBL" id="CP045488">
    <property type="protein sequence ID" value="QFU82728.1"/>
    <property type="molecule type" value="Genomic_DNA"/>
</dbReference>
<dbReference type="KEGG" id="nas:GCU68_09410"/>
<keyword evidence="1" id="KW-0472">Membrane</keyword>
<keyword evidence="3" id="KW-1185">Reference proteome</keyword>
<name>A0A5P9P3L1_9EURY</name>